<feature type="transmembrane region" description="Helical" evidence="6">
    <location>
        <begin position="113"/>
        <end position="133"/>
    </location>
</feature>
<dbReference type="GO" id="GO:0035435">
    <property type="term" value="P:phosphate ion transmembrane transport"/>
    <property type="evidence" value="ECO:0007669"/>
    <property type="project" value="TreeGrafter"/>
</dbReference>
<dbReference type="Pfam" id="PF01384">
    <property type="entry name" value="PHO4"/>
    <property type="match status" value="1"/>
</dbReference>
<name>A0A928VUV5_9CYAN</name>
<proteinExistence type="predicted"/>
<sequence length="346" mass="35666">HGVSEKLITGVLDLQYFVELPQTFLLAMLAVLGAAGIWLNLATFLGLPVSASHATVGALTGVGLVAVGEAAIQWPTLGVISLTWIVTPLASGVMAAVLYRGICRLRDGSIAQLQEWIPWLGLGLVLVFGGIVLPTVTERLQFGLPAGLLSDRALTLSSGALMLLILNVWLLSRGTLTQPESLFAQLQLVSAAFVAFAHGSNDVGNAIAPLAAIIQTQFTGHIPFDGLAVPGWILGFGGAGMVAGLAVWGKQVIATIGAGIIALQPSGGFAAELATAITILVASRWGLPISTSHALVGGVVGIGLVGTVPNLQIETLKSIFLTWMATIPLAAAIGAITFKLLEIIIL</sequence>
<evidence type="ECO:0000256" key="6">
    <source>
        <dbReference type="SAM" id="Phobius"/>
    </source>
</evidence>
<feature type="transmembrane region" description="Helical" evidence="6">
    <location>
        <begin position="80"/>
        <end position="101"/>
    </location>
</feature>
<organism evidence="7 8">
    <name type="scientific">Romeriopsis navalis LEGE 11480</name>
    <dbReference type="NCBI Taxonomy" id="2777977"/>
    <lineage>
        <taxon>Bacteria</taxon>
        <taxon>Bacillati</taxon>
        <taxon>Cyanobacteriota</taxon>
        <taxon>Cyanophyceae</taxon>
        <taxon>Leptolyngbyales</taxon>
        <taxon>Leptolyngbyaceae</taxon>
        <taxon>Romeriopsis</taxon>
        <taxon>Romeriopsis navalis</taxon>
    </lineage>
</organism>
<gene>
    <name evidence="7" type="ORF">IQ266_23230</name>
</gene>
<dbReference type="RefSeq" id="WP_264327474.1">
    <property type="nucleotide sequence ID" value="NZ_JADEXQ010000116.1"/>
</dbReference>
<evidence type="ECO:0000313" key="7">
    <source>
        <dbReference type="EMBL" id="MBE9032654.1"/>
    </source>
</evidence>
<feature type="transmembrane region" description="Helical" evidence="6">
    <location>
        <begin position="227"/>
        <end position="248"/>
    </location>
</feature>
<dbReference type="InterPro" id="IPR001204">
    <property type="entry name" value="Phos_transporter"/>
</dbReference>
<reference evidence="7" key="1">
    <citation type="submission" date="2020-10" db="EMBL/GenBank/DDBJ databases">
        <authorList>
            <person name="Castelo-Branco R."/>
            <person name="Eusebio N."/>
            <person name="Adriana R."/>
            <person name="Vieira A."/>
            <person name="Brugerolle De Fraissinette N."/>
            <person name="Rezende De Castro R."/>
            <person name="Schneider M.P."/>
            <person name="Vasconcelos V."/>
            <person name="Leao P.N."/>
        </authorList>
    </citation>
    <scope>NUCLEOTIDE SEQUENCE</scope>
    <source>
        <strain evidence="7">LEGE 11480</strain>
    </source>
</reference>
<feature type="transmembrane region" description="Helical" evidence="6">
    <location>
        <begin position="294"/>
        <end position="313"/>
    </location>
</feature>
<keyword evidence="5 6" id="KW-0472">Membrane</keyword>
<evidence type="ECO:0000256" key="2">
    <source>
        <dbReference type="ARBA" id="ARBA00022448"/>
    </source>
</evidence>
<keyword evidence="2" id="KW-0813">Transport</keyword>
<feature type="transmembrane region" description="Helical" evidence="6">
    <location>
        <begin position="319"/>
        <end position="341"/>
    </location>
</feature>
<comment type="subcellular location">
    <subcellularLocation>
        <location evidence="1">Membrane</location>
        <topology evidence="1">Multi-pass membrane protein</topology>
    </subcellularLocation>
</comment>
<protein>
    <submittedName>
        <fullName evidence="7">Inorganic phosphate transporter</fullName>
    </submittedName>
</protein>
<dbReference type="AlphaFoldDB" id="A0A928VUV5"/>
<evidence type="ECO:0000256" key="1">
    <source>
        <dbReference type="ARBA" id="ARBA00004141"/>
    </source>
</evidence>
<feature type="transmembrane region" description="Helical" evidence="6">
    <location>
        <begin position="254"/>
        <end position="282"/>
    </location>
</feature>
<feature type="transmembrane region" description="Helical" evidence="6">
    <location>
        <begin position="153"/>
        <end position="171"/>
    </location>
</feature>
<keyword evidence="3 6" id="KW-0812">Transmembrane</keyword>
<evidence type="ECO:0000256" key="3">
    <source>
        <dbReference type="ARBA" id="ARBA00022692"/>
    </source>
</evidence>
<dbReference type="EMBL" id="JADEXQ010000116">
    <property type="protein sequence ID" value="MBE9032654.1"/>
    <property type="molecule type" value="Genomic_DNA"/>
</dbReference>
<accession>A0A928VUV5</accession>
<feature type="transmembrane region" description="Helical" evidence="6">
    <location>
        <begin position="54"/>
        <end position="74"/>
    </location>
</feature>
<dbReference type="PANTHER" id="PTHR11101:SF80">
    <property type="entry name" value="PHOSPHATE TRANSPORTER"/>
    <property type="match status" value="1"/>
</dbReference>
<dbReference type="Proteomes" id="UP000625316">
    <property type="component" value="Unassembled WGS sequence"/>
</dbReference>
<dbReference type="GO" id="GO:0005315">
    <property type="term" value="F:phosphate transmembrane transporter activity"/>
    <property type="evidence" value="ECO:0007669"/>
    <property type="project" value="InterPro"/>
</dbReference>
<keyword evidence="8" id="KW-1185">Reference proteome</keyword>
<feature type="non-terminal residue" evidence="7">
    <location>
        <position position="1"/>
    </location>
</feature>
<feature type="transmembrane region" description="Helical" evidence="6">
    <location>
        <begin position="24"/>
        <end position="47"/>
    </location>
</feature>
<evidence type="ECO:0000256" key="4">
    <source>
        <dbReference type="ARBA" id="ARBA00022989"/>
    </source>
</evidence>
<dbReference type="GO" id="GO:0016020">
    <property type="term" value="C:membrane"/>
    <property type="evidence" value="ECO:0007669"/>
    <property type="project" value="UniProtKB-SubCell"/>
</dbReference>
<keyword evidence="4 6" id="KW-1133">Transmembrane helix</keyword>
<dbReference type="PANTHER" id="PTHR11101">
    <property type="entry name" value="PHOSPHATE TRANSPORTER"/>
    <property type="match status" value="1"/>
</dbReference>
<comment type="caution">
    <text evidence="7">The sequence shown here is derived from an EMBL/GenBank/DDBJ whole genome shotgun (WGS) entry which is preliminary data.</text>
</comment>
<evidence type="ECO:0000256" key="5">
    <source>
        <dbReference type="ARBA" id="ARBA00023136"/>
    </source>
</evidence>
<evidence type="ECO:0000313" key="8">
    <source>
        <dbReference type="Proteomes" id="UP000625316"/>
    </source>
</evidence>